<keyword evidence="5" id="KW-1185">Reference proteome</keyword>
<protein>
    <submittedName>
        <fullName evidence="4">TetR/AcrR family transcriptional regulator</fullName>
    </submittedName>
</protein>
<evidence type="ECO:0000259" key="3">
    <source>
        <dbReference type="PROSITE" id="PS50977"/>
    </source>
</evidence>
<dbReference type="GO" id="GO:0006355">
    <property type="term" value="P:regulation of DNA-templated transcription"/>
    <property type="evidence" value="ECO:0007669"/>
    <property type="project" value="UniProtKB-ARBA"/>
</dbReference>
<dbReference type="GO" id="GO:0003677">
    <property type="term" value="F:DNA binding"/>
    <property type="evidence" value="ECO:0007669"/>
    <property type="project" value="UniProtKB-UniRule"/>
</dbReference>
<name>A0A4P6FF70_9MICO</name>
<dbReference type="SUPFAM" id="SSF48498">
    <property type="entry name" value="Tetracyclin repressor-like, C-terminal domain"/>
    <property type="match status" value="1"/>
</dbReference>
<proteinExistence type="predicted"/>
<evidence type="ECO:0000256" key="1">
    <source>
        <dbReference type="ARBA" id="ARBA00023125"/>
    </source>
</evidence>
<dbReference type="AlphaFoldDB" id="A0A4P6FF70"/>
<feature type="DNA-binding region" description="H-T-H motif" evidence="2">
    <location>
        <begin position="29"/>
        <end position="48"/>
    </location>
</feature>
<organism evidence="4 5">
    <name type="scientific">Agromyces protaetiae</name>
    <dbReference type="NCBI Taxonomy" id="2509455"/>
    <lineage>
        <taxon>Bacteria</taxon>
        <taxon>Bacillati</taxon>
        <taxon>Actinomycetota</taxon>
        <taxon>Actinomycetes</taxon>
        <taxon>Micrococcales</taxon>
        <taxon>Microbacteriaceae</taxon>
        <taxon>Agromyces</taxon>
    </lineage>
</organism>
<dbReference type="Gene3D" id="1.10.357.10">
    <property type="entry name" value="Tetracycline Repressor, domain 2"/>
    <property type="match status" value="1"/>
</dbReference>
<dbReference type="InterPro" id="IPR036271">
    <property type="entry name" value="Tet_transcr_reg_TetR-rel_C_sf"/>
</dbReference>
<dbReference type="KEGG" id="agf:ET445_06450"/>
<dbReference type="InterPro" id="IPR041467">
    <property type="entry name" value="Sco4008_C"/>
</dbReference>
<dbReference type="Proteomes" id="UP000291259">
    <property type="component" value="Chromosome"/>
</dbReference>
<dbReference type="InterPro" id="IPR009057">
    <property type="entry name" value="Homeodomain-like_sf"/>
</dbReference>
<dbReference type="OrthoDB" id="4726108at2"/>
<dbReference type="EMBL" id="CP035491">
    <property type="protein sequence ID" value="QAY73039.1"/>
    <property type="molecule type" value="Genomic_DNA"/>
</dbReference>
<feature type="domain" description="HTH tetR-type" evidence="3">
    <location>
        <begin position="6"/>
        <end position="66"/>
    </location>
</feature>
<dbReference type="RefSeq" id="WP_129189903.1">
    <property type="nucleotide sequence ID" value="NZ_CP035491.1"/>
</dbReference>
<reference evidence="4 5" key="1">
    <citation type="submission" date="2019-01" db="EMBL/GenBank/DDBJ databases">
        <title>Genome sequencing of strain FW100M-8.</title>
        <authorList>
            <person name="Heo J."/>
            <person name="Kim S.-J."/>
            <person name="Kim J.-S."/>
            <person name="Hong S.-B."/>
            <person name="Kwon S.-W."/>
        </authorList>
    </citation>
    <scope>NUCLEOTIDE SEQUENCE [LARGE SCALE GENOMIC DNA]</scope>
    <source>
        <strain evidence="4 5">FW100M-8</strain>
    </source>
</reference>
<dbReference type="PANTHER" id="PTHR30328">
    <property type="entry name" value="TRANSCRIPTIONAL REPRESSOR"/>
    <property type="match status" value="1"/>
</dbReference>
<accession>A0A4P6FF70</accession>
<evidence type="ECO:0000313" key="4">
    <source>
        <dbReference type="EMBL" id="QAY73039.1"/>
    </source>
</evidence>
<dbReference type="InterPro" id="IPR050109">
    <property type="entry name" value="HTH-type_TetR-like_transc_reg"/>
</dbReference>
<dbReference type="PROSITE" id="PS50977">
    <property type="entry name" value="HTH_TETR_2"/>
    <property type="match status" value="1"/>
</dbReference>
<dbReference type="SUPFAM" id="SSF46689">
    <property type="entry name" value="Homeodomain-like"/>
    <property type="match status" value="1"/>
</dbReference>
<dbReference type="Pfam" id="PF00440">
    <property type="entry name" value="TetR_N"/>
    <property type="match status" value="1"/>
</dbReference>
<dbReference type="PANTHER" id="PTHR30328:SF54">
    <property type="entry name" value="HTH-TYPE TRANSCRIPTIONAL REPRESSOR SCO4008"/>
    <property type="match status" value="1"/>
</dbReference>
<dbReference type="PRINTS" id="PR00455">
    <property type="entry name" value="HTHTETR"/>
</dbReference>
<dbReference type="Pfam" id="PF17926">
    <property type="entry name" value="TetR_C_21"/>
    <property type="match status" value="1"/>
</dbReference>
<gene>
    <name evidence="4" type="ORF">ET445_06450</name>
</gene>
<keyword evidence="1 2" id="KW-0238">DNA-binding</keyword>
<sequence>MAWDTERTKRLLLDAATAEFSEHGLAGARVDRIAASAGVNKERIYQYFGNKAALLRAVLETRLTSLVDEVPMRLDAGDPGADPEASVGADAVADYAGRLYDHHLADQTIPRLIFWEGLEVGRDESPASRFEYNETKVGVLQSMLPGVDRRAAGELLLTIVSLVNAFPVLPQLDRQMVGDGPDRIAERRTVIVDAVTLLARAAIERAAVERAGIVRAADSTL</sequence>
<evidence type="ECO:0000313" key="5">
    <source>
        <dbReference type="Proteomes" id="UP000291259"/>
    </source>
</evidence>
<evidence type="ECO:0000256" key="2">
    <source>
        <dbReference type="PROSITE-ProRule" id="PRU00335"/>
    </source>
</evidence>
<dbReference type="InterPro" id="IPR001647">
    <property type="entry name" value="HTH_TetR"/>
</dbReference>